<keyword evidence="1" id="KW-0479">Metal-binding</keyword>
<evidence type="ECO:0000313" key="3">
    <source>
        <dbReference type="EMBL" id="CAH0557669.1"/>
    </source>
</evidence>
<dbReference type="PROSITE" id="PS50157">
    <property type="entry name" value="ZINC_FINGER_C2H2_2"/>
    <property type="match status" value="1"/>
</dbReference>
<accession>A0A9P0B957</accession>
<dbReference type="Proteomes" id="UP001154078">
    <property type="component" value="Chromosome 5"/>
</dbReference>
<dbReference type="GO" id="GO:0005634">
    <property type="term" value="C:nucleus"/>
    <property type="evidence" value="ECO:0007669"/>
    <property type="project" value="InterPro"/>
</dbReference>
<keyword evidence="1" id="KW-0862">Zinc</keyword>
<feature type="domain" description="C2H2-type" evidence="2">
    <location>
        <begin position="223"/>
        <end position="251"/>
    </location>
</feature>
<keyword evidence="1" id="KW-0863">Zinc-finger</keyword>
<dbReference type="EMBL" id="OV121136">
    <property type="protein sequence ID" value="CAH0557669.1"/>
    <property type="molecule type" value="Genomic_DNA"/>
</dbReference>
<organism evidence="3 4">
    <name type="scientific">Brassicogethes aeneus</name>
    <name type="common">Rape pollen beetle</name>
    <name type="synonym">Meligethes aeneus</name>
    <dbReference type="NCBI Taxonomy" id="1431903"/>
    <lineage>
        <taxon>Eukaryota</taxon>
        <taxon>Metazoa</taxon>
        <taxon>Ecdysozoa</taxon>
        <taxon>Arthropoda</taxon>
        <taxon>Hexapoda</taxon>
        <taxon>Insecta</taxon>
        <taxon>Pterygota</taxon>
        <taxon>Neoptera</taxon>
        <taxon>Endopterygota</taxon>
        <taxon>Coleoptera</taxon>
        <taxon>Polyphaga</taxon>
        <taxon>Cucujiformia</taxon>
        <taxon>Nitidulidae</taxon>
        <taxon>Meligethinae</taxon>
        <taxon>Brassicogethes</taxon>
    </lineage>
</organism>
<gene>
    <name evidence="3" type="ORF">MELIAE_LOCUS8339</name>
</gene>
<dbReference type="PROSITE" id="PS00028">
    <property type="entry name" value="ZINC_FINGER_C2H2_1"/>
    <property type="match status" value="1"/>
</dbReference>
<protein>
    <recommendedName>
        <fullName evidence="2">C2H2-type domain-containing protein</fullName>
    </recommendedName>
</protein>
<proteinExistence type="predicted"/>
<evidence type="ECO:0000256" key="1">
    <source>
        <dbReference type="PROSITE-ProRule" id="PRU00042"/>
    </source>
</evidence>
<name>A0A9P0B957_BRAAE</name>
<evidence type="ECO:0000313" key="4">
    <source>
        <dbReference type="Proteomes" id="UP001154078"/>
    </source>
</evidence>
<dbReference type="AlphaFoldDB" id="A0A9P0B957"/>
<sequence length="321" mass="37208">MVNYACRVCLLIGENHLNYKLIGKVRDVIDLCLPEIKHTLQNNSIICSQCFYFLKNVSEFRKKCLENQKKLHQNAVIRKISKSDDSFKRKISDSDDNPDHFLELLNGSLNIQNSNTGHGPHLNFQQNILTDNYINNIIISTQRDASSSNIETIVIDSDSEDEKITIEGEEPHVNIKNSNEVTIDEHEVKNIEVDNNEEKTVPIKNIKQEKKLQPKRYSSTVRYDCQFCEKTYKTSNGLFDHCTTKHDDKNLYFCSMCNFFTAEITKIAEHYKVFHLLDKNEENSKSNNPKSFTNCVICNKKILFKSVPRHLEIVHNITDFV</sequence>
<reference evidence="3" key="1">
    <citation type="submission" date="2021-12" db="EMBL/GenBank/DDBJ databases">
        <authorList>
            <person name="King R."/>
        </authorList>
    </citation>
    <scope>NUCLEOTIDE SEQUENCE</scope>
</reference>
<evidence type="ECO:0000259" key="2">
    <source>
        <dbReference type="PROSITE" id="PS50157"/>
    </source>
</evidence>
<dbReference type="OrthoDB" id="6773066at2759"/>
<dbReference type="InterPro" id="IPR013087">
    <property type="entry name" value="Znf_C2H2_type"/>
</dbReference>
<dbReference type="SMART" id="SM00355">
    <property type="entry name" value="ZnF_C2H2"/>
    <property type="match status" value="2"/>
</dbReference>
<dbReference type="InterPro" id="IPR012934">
    <property type="entry name" value="Znf_AD"/>
</dbReference>
<dbReference type="SMART" id="SM00868">
    <property type="entry name" value="zf-AD"/>
    <property type="match status" value="1"/>
</dbReference>
<dbReference type="GO" id="GO:0008270">
    <property type="term" value="F:zinc ion binding"/>
    <property type="evidence" value="ECO:0007669"/>
    <property type="project" value="UniProtKB-KW"/>
</dbReference>
<keyword evidence="4" id="KW-1185">Reference proteome</keyword>